<comment type="caution">
    <text evidence="3">The sequence shown here is derived from an EMBL/GenBank/DDBJ whole genome shotgun (WGS) entry which is preliminary data.</text>
</comment>
<dbReference type="GO" id="GO:0016798">
    <property type="term" value="F:hydrolase activity, acting on glycosyl bonds"/>
    <property type="evidence" value="ECO:0007669"/>
    <property type="project" value="UniProtKB-KW"/>
</dbReference>
<keyword evidence="3" id="KW-0326">Glycosidase</keyword>
<dbReference type="Gene3D" id="2.120.10.10">
    <property type="match status" value="1"/>
</dbReference>
<protein>
    <submittedName>
        <fullName evidence="3">Sialidase family protein</fullName>
        <ecNumber evidence="3">3.2.1.-</ecNumber>
    </submittedName>
</protein>
<keyword evidence="4" id="KW-1185">Reference proteome</keyword>
<dbReference type="Proteomes" id="UP001462640">
    <property type="component" value="Unassembled WGS sequence"/>
</dbReference>
<evidence type="ECO:0000256" key="1">
    <source>
        <dbReference type="SAM" id="MobiDB-lite"/>
    </source>
</evidence>
<feature type="chain" id="PRO_5046749364" evidence="2">
    <location>
        <begin position="28"/>
        <end position="419"/>
    </location>
</feature>
<dbReference type="SUPFAM" id="SSF50939">
    <property type="entry name" value="Sialidases"/>
    <property type="match status" value="1"/>
</dbReference>
<feature type="signal peptide" evidence="2">
    <location>
        <begin position="1"/>
        <end position="27"/>
    </location>
</feature>
<accession>A0ABV0GDT5</accession>
<proteinExistence type="predicted"/>
<feature type="region of interest" description="Disordered" evidence="1">
    <location>
        <begin position="84"/>
        <end position="104"/>
    </location>
</feature>
<sequence>MHAFLTARLLPALVLLMASALISPALAADAKPAGHAPGMQHGQSKTGKAAKARSALAISVAAAEDGSFWMVGLDDQGRLALQRSTDQGRSWDAPRLPDIGDDGVAADGESRPKVLIGKGGLMLVSYSSPLAKPYTAQVRLLRSTDGGRSFAPPVTVHADRQVITHRFESLAFDTQGRLHTVWIDKRDLEASKAGPTGEAAPYRGAAIYRNVSEDGGLTFGPDTRVADHSCECCRIALAPSPQGDVVAMWRHVYAPNERDHAFTHLGQDLAPEAEPVRATLDRWALDGCPHHGPGLARDAAQGYHAVWFGDRGGLVGVRYGRLDDAGRPLGDVRLLPDEAAEHADVLSSGPQVAITWRTFDGQRTHWRAWISADGGQSFTLRELGRTTQDNDHPKLFLAGSAIYGHWRSTEGVRIERLTP</sequence>
<dbReference type="EMBL" id="JBDPZC010000004">
    <property type="protein sequence ID" value="MEO3713230.1"/>
    <property type="molecule type" value="Genomic_DNA"/>
</dbReference>
<keyword evidence="2" id="KW-0732">Signal</keyword>
<dbReference type="InterPro" id="IPR036278">
    <property type="entry name" value="Sialidase_sf"/>
</dbReference>
<organism evidence="3 4">
    <name type="scientific">Roseateles flavus</name>
    <dbReference type="NCBI Taxonomy" id="3149041"/>
    <lineage>
        <taxon>Bacteria</taxon>
        <taxon>Pseudomonadati</taxon>
        <taxon>Pseudomonadota</taxon>
        <taxon>Betaproteobacteria</taxon>
        <taxon>Burkholderiales</taxon>
        <taxon>Sphaerotilaceae</taxon>
        <taxon>Roseateles</taxon>
    </lineage>
</organism>
<name>A0ABV0GDT5_9BURK</name>
<evidence type="ECO:0000313" key="3">
    <source>
        <dbReference type="EMBL" id="MEO3713230.1"/>
    </source>
</evidence>
<dbReference type="RefSeq" id="WP_347609477.1">
    <property type="nucleotide sequence ID" value="NZ_JBDPZC010000004.1"/>
</dbReference>
<keyword evidence="3" id="KW-0378">Hydrolase</keyword>
<reference evidence="3 4" key="1">
    <citation type="submission" date="2024-05" db="EMBL/GenBank/DDBJ databases">
        <title>Roseateles sp. 2.12 16S ribosomal RNA gene Genome sequencing and assembly.</title>
        <authorList>
            <person name="Woo H."/>
        </authorList>
    </citation>
    <scope>NUCLEOTIDE SEQUENCE [LARGE SCALE GENOMIC DNA]</scope>
    <source>
        <strain evidence="3 4">2.12</strain>
    </source>
</reference>
<evidence type="ECO:0000256" key="2">
    <source>
        <dbReference type="SAM" id="SignalP"/>
    </source>
</evidence>
<dbReference type="EC" id="3.2.1.-" evidence="3"/>
<gene>
    <name evidence="3" type="ORF">ABDJ40_10700</name>
</gene>
<evidence type="ECO:0000313" key="4">
    <source>
        <dbReference type="Proteomes" id="UP001462640"/>
    </source>
</evidence>
<dbReference type="CDD" id="cd15482">
    <property type="entry name" value="Sialidase_non-viral"/>
    <property type="match status" value="1"/>
</dbReference>